<dbReference type="InterPro" id="IPR003439">
    <property type="entry name" value="ABC_transporter-like_ATP-bd"/>
</dbReference>
<dbReference type="PROSITE" id="PS50893">
    <property type="entry name" value="ABC_TRANSPORTER_2"/>
    <property type="match status" value="1"/>
</dbReference>
<evidence type="ECO:0000256" key="4">
    <source>
        <dbReference type="ARBA" id="ARBA00022519"/>
    </source>
</evidence>
<dbReference type="Pfam" id="PF12704">
    <property type="entry name" value="MacB_PCD"/>
    <property type="match status" value="1"/>
</dbReference>
<keyword evidence="6" id="KW-0547">Nucleotide-binding</keyword>
<dbReference type="SUPFAM" id="SSF52540">
    <property type="entry name" value="P-loop containing nucleoside triphosphate hydrolases"/>
    <property type="match status" value="1"/>
</dbReference>
<keyword evidence="7 14" id="KW-0067">ATP-binding</keyword>
<organism evidence="14 15">
    <name type="scientific">Paucilactobacillus suebicus DSM 5007 = KCTC 3549</name>
    <dbReference type="NCBI Taxonomy" id="1423807"/>
    <lineage>
        <taxon>Bacteria</taxon>
        <taxon>Bacillati</taxon>
        <taxon>Bacillota</taxon>
        <taxon>Bacilli</taxon>
        <taxon>Lactobacillales</taxon>
        <taxon>Lactobacillaceae</taxon>
        <taxon>Paucilactobacillus</taxon>
    </lineage>
</organism>
<proteinExistence type="inferred from homology"/>
<evidence type="ECO:0000256" key="11">
    <source>
        <dbReference type="ARBA" id="ARBA00038388"/>
    </source>
</evidence>
<dbReference type="SMART" id="SM00382">
    <property type="entry name" value="AAA"/>
    <property type="match status" value="1"/>
</dbReference>
<feature type="transmembrane region" description="Helical" evidence="12">
    <location>
        <begin position="642"/>
        <end position="661"/>
    </location>
</feature>
<comment type="similarity">
    <text evidence="11">Belongs to the ABC transporter superfamily. Macrolide exporter (TC 3.A.1.122) family.</text>
</comment>
<dbReference type="PATRIC" id="fig|1423807.3.peg.1630"/>
<protein>
    <submittedName>
        <fullName evidence="14">ABC transporter ATP-binding protein permease</fullName>
    </submittedName>
</protein>
<feature type="transmembrane region" description="Helical" evidence="12">
    <location>
        <begin position="600"/>
        <end position="622"/>
    </location>
</feature>
<keyword evidence="15" id="KW-1185">Reference proteome</keyword>
<dbReference type="CDD" id="cd03255">
    <property type="entry name" value="ABC_MJ0796_LolCDE_FtsE"/>
    <property type="match status" value="1"/>
</dbReference>
<evidence type="ECO:0000256" key="12">
    <source>
        <dbReference type="SAM" id="Phobius"/>
    </source>
</evidence>
<keyword evidence="9 12" id="KW-1133">Transmembrane helix</keyword>
<keyword evidence="8" id="KW-0029">Amino-acid transport</keyword>
<sequence>MQVFDVIKKLRRLGMAFLSLKDIHKSYFLGKEEFPVLMGIDLDFELGEFVSILGESGGGKSTLMNIIGGLDRNFEGTVTINGQQLDHKKEKQLDEYRRGTIGYIYQSYNLISHLTVLDNVLVALDMTTLNRSQRIKRATELLNKVGLSDQIKKHPNQLSGGQKQRVAIARALAADPQVIIADEPTGALDSTNTKEVLDLLDEIAKEGKLVIAVTHSQEVANYGTRIVHLADGKIDGNERIKEAYSTDVESDDIPARPLAASASYRTAFKHLSYNFWRNSLIILGTAIGLFSVMLFLGLGNGIKGYINQQVNDLANPDYVTVMKNTSKDNKKSASERMSATEQAMATNYKSTTLSDKLLNKLKNTKHVTKVQPGFQLGNANVVSGKQSESGATYLTWTGQNSSKSIKAGNKPGSGEILVDKKFAESIDSKNWKGAIGDKVTVTFTAMSNDNQPVKVTKELKISGITAASQQGGSSIYSNYSTMKTMLGDAGANNVPTMASVKINSTKKVKSVNDAINKMKTNGVHDFASISVGSILDTVNTITDLATNVLAAIAAISLVVSALMIIVSMYMSVSERTKEIGILRALGESRKDIRRLFTSESLFIGLLAAVLGTVMAYVIGFGLNEVLYKIAKYNLIQIQLSNVIFAFIVAIIISFLAALMPARRASRLNPIDALAAD</sequence>
<dbReference type="PANTHER" id="PTHR42798:SF6">
    <property type="entry name" value="CELL DIVISION ATP-BINDING PROTEIN FTSE"/>
    <property type="match status" value="1"/>
</dbReference>
<dbReference type="eggNOG" id="COG0577">
    <property type="taxonomic scope" value="Bacteria"/>
</dbReference>
<dbReference type="GO" id="GO:0016887">
    <property type="term" value="F:ATP hydrolysis activity"/>
    <property type="evidence" value="ECO:0007669"/>
    <property type="project" value="InterPro"/>
</dbReference>
<dbReference type="AlphaFoldDB" id="A0A0R1VWA5"/>
<evidence type="ECO:0000313" key="15">
    <source>
        <dbReference type="Proteomes" id="UP000051820"/>
    </source>
</evidence>
<dbReference type="Pfam" id="PF00005">
    <property type="entry name" value="ABC_tran"/>
    <property type="match status" value="1"/>
</dbReference>
<evidence type="ECO:0000313" key="14">
    <source>
        <dbReference type="EMBL" id="KRM09669.1"/>
    </source>
</evidence>
<keyword evidence="5 12" id="KW-0812">Transmembrane</keyword>
<dbReference type="InterPro" id="IPR017871">
    <property type="entry name" value="ABC_transporter-like_CS"/>
</dbReference>
<dbReference type="EMBL" id="AZGF01000037">
    <property type="protein sequence ID" value="KRM09669.1"/>
    <property type="molecule type" value="Genomic_DNA"/>
</dbReference>
<comment type="subcellular location">
    <subcellularLocation>
        <location evidence="1">Cell inner membrane</location>
        <topology evidence="1">Multi-pass membrane protein</topology>
    </subcellularLocation>
</comment>
<evidence type="ECO:0000256" key="8">
    <source>
        <dbReference type="ARBA" id="ARBA00022970"/>
    </source>
</evidence>
<keyword evidence="4" id="KW-0997">Cell inner membrane</keyword>
<dbReference type="GO" id="GO:0005524">
    <property type="term" value="F:ATP binding"/>
    <property type="evidence" value="ECO:0007669"/>
    <property type="project" value="UniProtKB-KW"/>
</dbReference>
<dbReference type="GO" id="GO:0006865">
    <property type="term" value="P:amino acid transport"/>
    <property type="evidence" value="ECO:0007669"/>
    <property type="project" value="UniProtKB-KW"/>
</dbReference>
<dbReference type="GO" id="GO:0022857">
    <property type="term" value="F:transmembrane transporter activity"/>
    <property type="evidence" value="ECO:0007669"/>
    <property type="project" value="UniProtKB-ARBA"/>
</dbReference>
<evidence type="ECO:0000256" key="5">
    <source>
        <dbReference type="ARBA" id="ARBA00022692"/>
    </source>
</evidence>
<dbReference type="eggNOG" id="COG1136">
    <property type="taxonomic scope" value="Bacteria"/>
</dbReference>
<accession>A0A0R1VWA5</accession>
<dbReference type="InterPro" id="IPR003838">
    <property type="entry name" value="ABC3_permease_C"/>
</dbReference>
<evidence type="ECO:0000256" key="1">
    <source>
        <dbReference type="ARBA" id="ARBA00004429"/>
    </source>
</evidence>
<dbReference type="FunFam" id="3.40.50.300:FF:000032">
    <property type="entry name" value="Export ABC transporter ATP-binding protein"/>
    <property type="match status" value="1"/>
</dbReference>
<feature type="transmembrane region" description="Helical" evidence="12">
    <location>
        <begin position="548"/>
        <end position="569"/>
    </location>
</feature>
<keyword evidence="10 12" id="KW-0472">Membrane</keyword>
<keyword evidence="3" id="KW-1003">Cell membrane</keyword>
<feature type="transmembrane region" description="Helical" evidence="12">
    <location>
        <begin position="275"/>
        <end position="298"/>
    </location>
</feature>
<evidence type="ECO:0000256" key="7">
    <source>
        <dbReference type="ARBA" id="ARBA00022840"/>
    </source>
</evidence>
<dbReference type="Gene3D" id="3.40.50.300">
    <property type="entry name" value="P-loop containing nucleotide triphosphate hydrolases"/>
    <property type="match status" value="1"/>
</dbReference>
<evidence type="ECO:0000256" key="6">
    <source>
        <dbReference type="ARBA" id="ARBA00022741"/>
    </source>
</evidence>
<evidence type="ECO:0000256" key="2">
    <source>
        <dbReference type="ARBA" id="ARBA00022448"/>
    </source>
</evidence>
<dbReference type="InterPro" id="IPR003593">
    <property type="entry name" value="AAA+_ATPase"/>
</dbReference>
<gene>
    <name evidence="14" type="ORF">FD16_GL001590</name>
</gene>
<dbReference type="InterPro" id="IPR025857">
    <property type="entry name" value="MacB_PCD"/>
</dbReference>
<dbReference type="STRING" id="1423807.FD16_GL001590"/>
<evidence type="ECO:0000256" key="10">
    <source>
        <dbReference type="ARBA" id="ARBA00023136"/>
    </source>
</evidence>
<dbReference type="GO" id="GO:0005886">
    <property type="term" value="C:plasma membrane"/>
    <property type="evidence" value="ECO:0007669"/>
    <property type="project" value="UniProtKB-SubCell"/>
</dbReference>
<dbReference type="GO" id="GO:0098796">
    <property type="term" value="C:membrane protein complex"/>
    <property type="evidence" value="ECO:0007669"/>
    <property type="project" value="UniProtKB-ARBA"/>
</dbReference>
<name>A0A0R1VWA5_9LACO</name>
<evidence type="ECO:0000256" key="9">
    <source>
        <dbReference type="ARBA" id="ARBA00022989"/>
    </source>
</evidence>
<evidence type="ECO:0000259" key="13">
    <source>
        <dbReference type="PROSITE" id="PS50893"/>
    </source>
</evidence>
<dbReference type="InterPro" id="IPR017911">
    <property type="entry name" value="MacB-like_ATP-bd"/>
</dbReference>
<comment type="caution">
    <text evidence="14">The sequence shown here is derived from an EMBL/GenBank/DDBJ whole genome shotgun (WGS) entry which is preliminary data.</text>
</comment>
<dbReference type="InterPro" id="IPR027417">
    <property type="entry name" value="P-loop_NTPase"/>
</dbReference>
<keyword evidence="2" id="KW-0813">Transport</keyword>
<evidence type="ECO:0000256" key="3">
    <source>
        <dbReference type="ARBA" id="ARBA00022475"/>
    </source>
</evidence>
<feature type="domain" description="ABC transporter" evidence="13">
    <location>
        <begin position="18"/>
        <end position="256"/>
    </location>
</feature>
<dbReference type="PROSITE" id="PS00211">
    <property type="entry name" value="ABC_TRANSPORTER_1"/>
    <property type="match status" value="1"/>
</dbReference>
<dbReference type="PANTHER" id="PTHR42798">
    <property type="entry name" value="LIPOPROTEIN-RELEASING SYSTEM ATP-BINDING PROTEIN LOLD"/>
    <property type="match status" value="1"/>
</dbReference>
<reference evidence="14 15" key="1">
    <citation type="journal article" date="2015" name="Genome Announc.">
        <title>Expanding the biotechnology potential of lactobacilli through comparative genomics of 213 strains and associated genera.</title>
        <authorList>
            <person name="Sun Z."/>
            <person name="Harris H.M."/>
            <person name="McCann A."/>
            <person name="Guo C."/>
            <person name="Argimon S."/>
            <person name="Zhang W."/>
            <person name="Yang X."/>
            <person name="Jeffery I.B."/>
            <person name="Cooney J.C."/>
            <person name="Kagawa T.F."/>
            <person name="Liu W."/>
            <person name="Song Y."/>
            <person name="Salvetti E."/>
            <person name="Wrobel A."/>
            <person name="Rasinkangas P."/>
            <person name="Parkhill J."/>
            <person name="Rea M.C."/>
            <person name="O'Sullivan O."/>
            <person name="Ritari J."/>
            <person name="Douillard F.P."/>
            <person name="Paul Ross R."/>
            <person name="Yang R."/>
            <person name="Briner A.E."/>
            <person name="Felis G.E."/>
            <person name="de Vos W.M."/>
            <person name="Barrangou R."/>
            <person name="Klaenhammer T.R."/>
            <person name="Caufield P.W."/>
            <person name="Cui Y."/>
            <person name="Zhang H."/>
            <person name="O'Toole P.W."/>
        </authorList>
    </citation>
    <scope>NUCLEOTIDE SEQUENCE [LARGE SCALE GENOMIC DNA]</scope>
    <source>
        <strain evidence="14 15">DSM 5007</strain>
    </source>
</reference>
<dbReference type="Pfam" id="PF02687">
    <property type="entry name" value="FtsX"/>
    <property type="match status" value="1"/>
</dbReference>
<dbReference type="Proteomes" id="UP000051820">
    <property type="component" value="Unassembled WGS sequence"/>
</dbReference>